<accession>A0A182UZP2</accession>
<keyword evidence="3" id="KW-1185">Reference proteome</keyword>
<dbReference type="SUPFAM" id="SSF50494">
    <property type="entry name" value="Trypsin-like serine proteases"/>
    <property type="match status" value="1"/>
</dbReference>
<proteinExistence type="predicted"/>
<evidence type="ECO:0000313" key="3">
    <source>
        <dbReference type="Proteomes" id="UP000075903"/>
    </source>
</evidence>
<dbReference type="AlphaFoldDB" id="A0A182UZP2"/>
<reference evidence="2" key="1">
    <citation type="submission" date="2020-05" db="UniProtKB">
        <authorList>
            <consortium name="EnsemblMetazoa"/>
        </authorList>
    </citation>
    <scope>IDENTIFICATION</scope>
    <source>
        <strain evidence="2">MAF</strain>
    </source>
</reference>
<evidence type="ECO:0000256" key="1">
    <source>
        <dbReference type="SAM" id="SignalP"/>
    </source>
</evidence>
<dbReference type="EnsemblMetazoa" id="AMEM006408-RA">
    <property type="protein sequence ID" value="AMEM006408-PA"/>
    <property type="gene ID" value="AMEM006408"/>
</dbReference>
<keyword evidence="1" id="KW-0732">Signal</keyword>
<protein>
    <submittedName>
        <fullName evidence="2">Uncharacterized protein</fullName>
    </submittedName>
</protein>
<sequence length="69" mass="7513">MKLFIVVVLACLAAVQAREISYQSIVPFREATRSSRIVNGFPASLGQFPYQSAMAVWHAADPSSRLNGS</sequence>
<dbReference type="Proteomes" id="UP000075903">
    <property type="component" value="Unassembled WGS sequence"/>
</dbReference>
<dbReference type="InterPro" id="IPR009003">
    <property type="entry name" value="Peptidase_S1_PA"/>
</dbReference>
<feature type="chain" id="PRO_5008138928" evidence="1">
    <location>
        <begin position="18"/>
        <end position="69"/>
    </location>
</feature>
<dbReference type="VEuPathDB" id="VectorBase:AMEM006408"/>
<organism evidence="2 3">
    <name type="scientific">Anopheles merus</name>
    <name type="common">Mosquito</name>
    <dbReference type="NCBI Taxonomy" id="30066"/>
    <lineage>
        <taxon>Eukaryota</taxon>
        <taxon>Metazoa</taxon>
        <taxon>Ecdysozoa</taxon>
        <taxon>Arthropoda</taxon>
        <taxon>Hexapoda</taxon>
        <taxon>Insecta</taxon>
        <taxon>Pterygota</taxon>
        <taxon>Neoptera</taxon>
        <taxon>Endopterygota</taxon>
        <taxon>Diptera</taxon>
        <taxon>Nematocera</taxon>
        <taxon>Culicoidea</taxon>
        <taxon>Culicidae</taxon>
        <taxon>Anophelinae</taxon>
        <taxon>Anopheles</taxon>
    </lineage>
</organism>
<feature type="signal peptide" evidence="1">
    <location>
        <begin position="1"/>
        <end position="17"/>
    </location>
</feature>
<evidence type="ECO:0000313" key="2">
    <source>
        <dbReference type="EnsemblMetazoa" id="AMEM006408-PA"/>
    </source>
</evidence>
<name>A0A182UZP2_ANOME</name>